<sequence length="321" mass="34167">MRFDLADLRLFLAVVEVGSITHGAVAAHLALASASERLRKLEADAGVPLLLRHARGVTTTPAGEALAHHARLILQQQALLRGELHEFAQGTRGTLKLYANTAALTEFLPARLAPWLAARPRLHVDLKERTSAEIVRTVLAGEGLAGLVSDVVRSLATPGLADVQLQPLAPDPLCLIVPATHALANQRALSLAEVLDQPLVGLAGHALQAHVAQQARLLGGTVQWRVQLPGFDGVCRQVAHGVGLAVVPLSVAQRASRRYGVRRVALTDAWARRQLCACFRQWGDLPRPLQDLLAHLGAGPGAMPNPEGDVARAFPAKRGKG</sequence>
<evidence type="ECO:0000313" key="6">
    <source>
        <dbReference type="EMBL" id="ARU06533.1"/>
    </source>
</evidence>
<accession>A0A1Y0ESE6</accession>
<dbReference type="RefSeq" id="WP_087283826.1">
    <property type="nucleotide sequence ID" value="NZ_CP021455.1"/>
</dbReference>
<dbReference type="InterPro" id="IPR000847">
    <property type="entry name" value="LysR_HTH_N"/>
</dbReference>
<keyword evidence="4" id="KW-0804">Transcription</keyword>
<evidence type="ECO:0000313" key="7">
    <source>
        <dbReference type="Proteomes" id="UP000196138"/>
    </source>
</evidence>
<name>A0A1Y0ESE6_9BURK</name>
<dbReference type="GO" id="GO:0003700">
    <property type="term" value="F:DNA-binding transcription factor activity"/>
    <property type="evidence" value="ECO:0007669"/>
    <property type="project" value="InterPro"/>
</dbReference>
<dbReference type="InterPro" id="IPR050950">
    <property type="entry name" value="HTH-type_LysR_regulators"/>
</dbReference>
<keyword evidence="7" id="KW-1185">Reference proteome</keyword>
<dbReference type="InterPro" id="IPR036390">
    <property type="entry name" value="WH_DNA-bd_sf"/>
</dbReference>
<dbReference type="Pfam" id="PF03466">
    <property type="entry name" value="LysR_substrate"/>
    <property type="match status" value="1"/>
</dbReference>
<comment type="similarity">
    <text evidence="1">Belongs to the LysR transcriptional regulatory family.</text>
</comment>
<gene>
    <name evidence="6" type="ORF">CCO03_00175</name>
</gene>
<dbReference type="GO" id="GO:0005829">
    <property type="term" value="C:cytosol"/>
    <property type="evidence" value="ECO:0007669"/>
    <property type="project" value="TreeGrafter"/>
</dbReference>
<dbReference type="PANTHER" id="PTHR30419">
    <property type="entry name" value="HTH-TYPE TRANSCRIPTIONAL REGULATOR YBHD"/>
    <property type="match status" value="1"/>
</dbReference>
<dbReference type="InterPro" id="IPR005119">
    <property type="entry name" value="LysR_subst-bd"/>
</dbReference>
<proteinExistence type="inferred from homology"/>
<protein>
    <submittedName>
        <fullName evidence="6">LysR family transcriptional regulator</fullName>
    </submittedName>
</protein>
<dbReference type="InterPro" id="IPR036388">
    <property type="entry name" value="WH-like_DNA-bd_sf"/>
</dbReference>
<keyword evidence="3" id="KW-0238">DNA-binding</keyword>
<keyword evidence="2" id="KW-0805">Transcription regulation</keyword>
<dbReference type="SUPFAM" id="SSF53850">
    <property type="entry name" value="Periplasmic binding protein-like II"/>
    <property type="match status" value="1"/>
</dbReference>
<dbReference type="GO" id="GO:0003677">
    <property type="term" value="F:DNA binding"/>
    <property type="evidence" value="ECO:0007669"/>
    <property type="project" value="UniProtKB-KW"/>
</dbReference>
<dbReference type="PROSITE" id="PS50931">
    <property type="entry name" value="HTH_LYSR"/>
    <property type="match status" value="1"/>
</dbReference>
<dbReference type="SUPFAM" id="SSF46785">
    <property type="entry name" value="Winged helix' DNA-binding domain"/>
    <property type="match status" value="1"/>
</dbReference>
<evidence type="ECO:0000256" key="4">
    <source>
        <dbReference type="ARBA" id="ARBA00023163"/>
    </source>
</evidence>
<dbReference type="Pfam" id="PF00126">
    <property type="entry name" value="HTH_1"/>
    <property type="match status" value="1"/>
</dbReference>
<dbReference type="KEGG" id="cser:CCO03_00175"/>
<evidence type="ECO:0000259" key="5">
    <source>
        <dbReference type="PROSITE" id="PS50931"/>
    </source>
</evidence>
<dbReference type="AlphaFoldDB" id="A0A1Y0ESE6"/>
<dbReference type="OrthoDB" id="9785974at2"/>
<dbReference type="Proteomes" id="UP000196138">
    <property type="component" value="Chromosome"/>
</dbReference>
<feature type="domain" description="HTH lysR-type" evidence="5">
    <location>
        <begin position="3"/>
        <end position="60"/>
    </location>
</feature>
<dbReference type="EMBL" id="CP021455">
    <property type="protein sequence ID" value="ARU06533.1"/>
    <property type="molecule type" value="Genomic_DNA"/>
</dbReference>
<dbReference type="Gene3D" id="1.10.10.10">
    <property type="entry name" value="Winged helix-like DNA-binding domain superfamily/Winged helix DNA-binding domain"/>
    <property type="match status" value="1"/>
</dbReference>
<evidence type="ECO:0000256" key="3">
    <source>
        <dbReference type="ARBA" id="ARBA00023125"/>
    </source>
</evidence>
<reference evidence="6 7" key="1">
    <citation type="submission" date="2017-05" db="EMBL/GenBank/DDBJ databases">
        <authorList>
            <person name="Song R."/>
            <person name="Chenine A.L."/>
            <person name="Ruprecht R.M."/>
        </authorList>
    </citation>
    <scope>NUCLEOTIDE SEQUENCE [LARGE SCALE GENOMIC DNA]</scope>
    <source>
        <strain evidence="6 7">DSM 26136</strain>
    </source>
</reference>
<evidence type="ECO:0000256" key="1">
    <source>
        <dbReference type="ARBA" id="ARBA00009437"/>
    </source>
</evidence>
<dbReference type="PANTHER" id="PTHR30419:SF2">
    <property type="entry name" value="LYSR FAMILY TRANSCRIPTIONAL REGULATOR"/>
    <property type="match status" value="1"/>
</dbReference>
<dbReference type="Gene3D" id="3.40.190.10">
    <property type="entry name" value="Periplasmic binding protein-like II"/>
    <property type="match status" value="2"/>
</dbReference>
<evidence type="ECO:0000256" key="2">
    <source>
        <dbReference type="ARBA" id="ARBA00023015"/>
    </source>
</evidence>
<organism evidence="6 7">
    <name type="scientific">Comamonas serinivorans</name>
    <dbReference type="NCBI Taxonomy" id="1082851"/>
    <lineage>
        <taxon>Bacteria</taxon>
        <taxon>Pseudomonadati</taxon>
        <taxon>Pseudomonadota</taxon>
        <taxon>Betaproteobacteria</taxon>
        <taxon>Burkholderiales</taxon>
        <taxon>Comamonadaceae</taxon>
        <taxon>Comamonas</taxon>
    </lineage>
</organism>